<dbReference type="PANTHER" id="PTHR12949:SF0">
    <property type="entry name" value="DNA-DIRECTED RNA POLYMERASE III SUBUNIT RPC3"/>
    <property type="match status" value="1"/>
</dbReference>
<evidence type="ECO:0000256" key="8">
    <source>
        <dbReference type="RuleBase" id="RU367076"/>
    </source>
</evidence>
<feature type="domain" description="DNA-directed RNA polymerase III subunit RPC3 winged-helix" evidence="11">
    <location>
        <begin position="397"/>
        <end position="473"/>
    </location>
</feature>
<protein>
    <recommendedName>
        <fullName evidence="4 8">DNA-directed RNA polymerase III subunit RPC3</fullName>
        <shortName evidence="8">RNA polymerase III subunit C3</shortName>
    </recommendedName>
</protein>
<dbReference type="AlphaFoldDB" id="A0AAV1IFC5"/>
<comment type="similarity">
    <text evidence="2">Belongs to the RNA polymerase beta chain family.</text>
</comment>
<evidence type="ECO:0000256" key="6">
    <source>
        <dbReference type="ARBA" id="ARBA00023163"/>
    </source>
</evidence>
<comment type="similarity">
    <text evidence="8">Belongs to the eukaryotic RPC3/POLR3C RNA polymerase subunit family.</text>
</comment>
<evidence type="ECO:0000256" key="1">
    <source>
        <dbReference type="ARBA" id="ARBA00004123"/>
    </source>
</evidence>
<dbReference type="Proteomes" id="UP001314263">
    <property type="component" value="Unassembled WGS sequence"/>
</dbReference>
<dbReference type="GO" id="GO:0003697">
    <property type="term" value="F:single-stranded DNA binding"/>
    <property type="evidence" value="ECO:0007669"/>
    <property type="project" value="UniProtKB-UniRule"/>
</dbReference>
<evidence type="ECO:0000313" key="13">
    <source>
        <dbReference type="Proteomes" id="UP001314263"/>
    </source>
</evidence>
<evidence type="ECO:0000256" key="3">
    <source>
        <dbReference type="ARBA" id="ARBA00011206"/>
    </source>
</evidence>
<evidence type="ECO:0000256" key="5">
    <source>
        <dbReference type="ARBA" id="ARBA00022478"/>
    </source>
</evidence>
<accession>A0AAV1IFC5</accession>
<feature type="domain" description="RNA polymerase III subunit RPC82-related helix-turn-helix" evidence="10">
    <location>
        <begin position="15"/>
        <end position="71"/>
    </location>
</feature>
<dbReference type="GO" id="GO:0005666">
    <property type="term" value="C:RNA polymerase III complex"/>
    <property type="evidence" value="ECO:0007669"/>
    <property type="project" value="UniProtKB-UniRule"/>
</dbReference>
<dbReference type="EMBL" id="CAUYUE010000010">
    <property type="protein sequence ID" value="CAK0784603.1"/>
    <property type="molecule type" value="Genomic_DNA"/>
</dbReference>
<keyword evidence="7 8" id="KW-0539">Nucleus</keyword>
<reference evidence="12 13" key="1">
    <citation type="submission" date="2023-10" db="EMBL/GenBank/DDBJ databases">
        <authorList>
            <person name="Maclean D."/>
            <person name="Macfadyen A."/>
        </authorList>
    </citation>
    <scope>NUCLEOTIDE SEQUENCE [LARGE SCALE GENOMIC DNA]</scope>
</reference>
<keyword evidence="5 8" id="KW-0240">DNA-directed RNA polymerase</keyword>
<dbReference type="Pfam" id="PF08221">
    <property type="entry name" value="HTH_9"/>
    <property type="match status" value="1"/>
</dbReference>
<dbReference type="SUPFAM" id="SSF46785">
    <property type="entry name" value="Winged helix' DNA-binding domain"/>
    <property type="match status" value="1"/>
</dbReference>
<name>A0AAV1IFC5_9CHLO</name>
<dbReference type="InterPro" id="IPR036390">
    <property type="entry name" value="WH_DNA-bd_sf"/>
</dbReference>
<evidence type="ECO:0000259" key="11">
    <source>
        <dbReference type="Pfam" id="PF22536"/>
    </source>
</evidence>
<evidence type="ECO:0000259" key="10">
    <source>
        <dbReference type="Pfam" id="PF08221"/>
    </source>
</evidence>
<dbReference type="InterPro" id="IPR036388">
    <property type="entry name" value="WH-like_DNA-bd_sf"/>
</dbReference>
<dbReference type="InterPro" id="IPR039748">
    <property type="entry name" value="RPC3"/>
</dbReference>
<proteinExistence type="inferred from homology"/>
<dbReference type="Gene3D" id="1.10.10.10">
    <property type="entry name" value="Winged helix-like DNA-binding domain superfamily/Winged helix DNA-binding domain"/>
    <property type="match status" value="3"/>
</dbReference>
<dbReference type="FunFam" id="1.10.10.10:FF:000420">
    <property type="entry name" value="RNA polymerase III subunit, putative"/>
    <property type="match status" value="1"/>
</dbReference>
<sequence>MSCNIAANPTAVVRLCDQLISELCGETVKDVFHILTSKGQQPLEGIARISRLPLTIVRSALLILLQHSFVSSQYVQPETTLKGSVAPYFLYSADTAAALHILRWPWILHHIAKEYRDSAQDNDASVLAVNIIQVLLEHGRLRTDQLLSLVAALCKGDKRKLEGTARTCLASLVQSRYVQRARGCEAQRPQRPLPANVKVRGAGSKSGTFEKAAQEAHAVRTLAEVTYQDERFRVPPGLLSTPQGTASVSGTKRRKIGTDAQPPSAEQEAILWTVNMEECRVKLRQSLVLEHISSAHGAQAGALAAALVRAGQKLSGNPAADESMPATGADAAAALAKLRSVDPTLPAVKPDAAAKLLRDLAEDDSCPIHSRGIAGLHDKLFVLNFRQGLDTLRQRHIEAIVRSRFALVGLRIFRMLQEKKQLEQKQIAEFAMVPVREAREVLYKMLKGGFLALQDLPRSADHAANRTIFTWHIDMGAVMRRMATELVQSAGNLRSRMGDELRQQAQLMKAMELDATSLSEQETQDGLKLKRVVNVLQIRTLALDSLLALFEMAD</sequence>
<gene>
    <name evidence="12" type="ORF">CVIRNUC_007807</name>
</gene>
<dbReference type="Pfam" id="PF22536">
    <property type="entry name" value="WHD_POLR3C"/>
    <property type="match status" value="1"/>
</dbReference>
<evidence type="ECO:0000256" key="4">
    <source>
        <dbReference type="ARBA" id="ARBA00016689"/>
    </source>
</evidence>
<keyword evidence="6 8" id="KW-0804">Transcription</keyword>
<evidence type="ECO:0000256" key="7">
    <source>
        <dbReference type="ARBA" id="ARBA00023242"/>
    </source>
</evidence>
<comment type="subcellular location">
    <subcellularLocation>
        <location evidence="1 8">Nucleus</location>
    </subcellularLocation>
</comment>
<feature type="compositionally biased region" description="Polar residues" evidence="9">
    <location>
        <begin position="240"/>
        <end position="250"/>
    </location>
</feature>
<evidence type="ECO:0000256" key="9">
    <source>
        <dbReference type="SAM" id="MobiDB-lite"/>
    </source>
</evidence>
<dbReference type="InterPro" id="IPR013197">
    <property type="entry name" value="RNA_pol_III_RPC82-rel_HTH"/>
</dbReference>
<organism evidence="12 13">
    <name type="scientific">Coccomyxa viridis</name>
    <dbReference type="NCBI Taxonomy" id="1274662"/>
    <lineage>
        <taxon>Eukaryota</taxon>
        <taxon>Viridiplantae</taxon>
        <taxon>Chlorophyta</taxon>
        <taxon>core chlorophytes</taxon>
        <taxon>Trebouxiophyceae</taxon>
        <taxon>Trebouxiophyceae incertae sedis</taxon>
        <taxon>Coccomyxaceae</taxon>
        <taxon>Coccomyxa</taxon>
    </lineage>
</organism>
<keyword evidence="13" id="KW-1185">Reference proteome</keyword>
<evidence type="ECO:0000256" key="2">
    <source>
        <dbReference type="ARBA" id="ARBA00006835"/>
    </source>
</evidence>
<feature type="region of interest" description="Disordered" evidence="9">
    <location>
        <begin position="234"/>
        <end position="262"/>
    </location>
</feature>
<comment type="subunit">
    <text evidence="3 8">Component of the RNA polymerase III (Pol III) complex consisting of 17 subunits.</text>
</comment>
<evidence type="ECO:0000313" key="12">
    <source>
        <dbReference type="EMBL" id="CAK0784603.1"/>
    </source>
</evidence>
<dbReference type="InterPro" id="IPR055207">
    <property type="entry name" value="POLR3C_WHD"/>
</dbReference>
<comment type="caution">
    <text evidence="12">The sequence shown here is derived from an EMBL/GenBank/DDBJ whole genome shotgun (WGS) entry which is preliminary data.</text>
</comment>
<dbReference type="PANTHER" id="PTHR12949">
    <property type="entry name" value="RNA POLYMERASE III DNA DIRECTED -RELATED"/>
    <property type="match status" value="1"/>
</dbReference>
<comment type="function">
    <text evidence="8">DNA-dependent RNA polymerase catalyzes the transcription of DNA into RNA using the four ribonucleoside triphosphates as substrates. Specific core component of RNA polymerase III which synthesizes small RNAs, such as 5S rRNA and tRNAs.</text>
</comment>